<feature type="transmembrane region" description="Helical" evidence="1">
    <location>
        <begin position="70"/>
        <end position="91"/>
    </location>
</feature>
<reference evidence="2 3" key="1">
    <citation type="submission" date="2018-05" db="EMBL/GenBank/DDBJ databases">
        <title>Genomic Encyclopedia of Type Strains, Phase IV (KMG-IV): sequencing the most valuable type-strain genomes for metagenomic binning, comparative biology and taxonomic classification.</title>
        <authorList>
            <person name="Goeker M."/>
        </authorList>
    </citation>
    <scope>NUCLEOTIDE SEQUENCE [LARGE SCALE GENOMIC DNA]</scope>
    <source>
        <strain evidence="2 3">DSM 29661</strain>
    </source>
</reference>
<dbReference type="EMBL" id="QJKI01000017">
    <property type="protein sequence ID" value="PXX77453.1"/>
    <property type="molecule type" value="Genomic_DNA"/>
</dbReference>
<feature type="transmembrane region" description="Helical" evidence="1">
    <location>
        <begin position="97"/>
        <end position="118"/>
    </location>
</feature>
<name>A0A318KW78_9NEIS</name>
<evidence type="ECO:0008006" key="4">
    <source>
        <dbReference type="Google" id="ProtNLM"/>
    </source>
</evidence>
<gene>
    <name evidence="2" type="ORF">DFR34_11758</name>
</gene>
<accession>A0A318KW78</accession>
<keyword evidence="1" id="KW-0812">Transmembrane</keyword>
<evidence type="ECO:0000313" key="2">
    <source>
        <dbReference type="EMBL" id="PXX77453.1"/>
    </source>
</evidence>
<dbReference type="RefSeq" id="WP_110391412.1">
    <property type="nucleotide sequence ID" value="NZ_QJKI01000017.1"/>
</dbReference>
<feature type="transmembrane region" description="Helical" evidence="1">
    <location>
        <begin position="47"/>
        <end position="63"/>
    </location>
</feature>
<organism evidence="2 3">
    <name type="scientific">Rivihabitans pingtungensis</name>
    <dbReference type="NCBI Taxonomy" id="1054498"/>
    <lineage>
        <taxon>Bacteria</taxon>
        <taxon>Pseudomonadati</taxon>
        <taxon>Pseudomonadota</taxon>
        <taxon>Betaproteobacteria</taxon>
        <taxon>Neisseriales</taxon>
        <taxon>Aquaspirillaceae</taxon>
        <taxon>Rivihabitans</taxon>
    </lineage>
</organism>
<dbReference type="Proteomes" id="UP000247555">
    <property type="component" value="Unassembled WGS sequence"/>
</dbReference>
<keyword evidence="3" id="KW-1185">Reference proteome</keyword>
<protein>
    <recommendedName>
        <fullName evidence="4">DoxX-like protein</fullName>
    </recommendedName>
</protein>
<evidence type="ECO:0000256" key="1">
    <source>
        <dbReference type="SAM" id="Phobius"/>
    </source>
</evidence>
<keyword evidence="1" id="KW-1133">Transmembrane helix</keyword>
<sequence>MLATLMRLVGIVQLLLGVLYLAVPDWLLAAMGHSAIAADIRYPLGMLAARFLVYGAALLWAARQPQAHRPWIWGMVAIQLVDLVVGVSHTLAGSVPLSLSGFPMFNALWISAGLAYGLRRSAAAQ</sequence>
<proteinExistence type="predicted"/>
<evidence type="ECO:0000313" key="3">
    <source>
        <dbReference type="Proteomes" id="UP000247555"/>
    </source>
</evidence>
<dbReference type="AlphaFoldDB" id="A0A318KW78"/>
<dbReference type="OrthoDB" id="8617652at2"/>
<comment type="caution">
    <text evidence="2">The sequence shown here is derived from an EMBL/GenBank/DDBJ whole genome shotgun (WGS) entry which is preliminary data.</text>
</comment>
<keyword evidence="1" id="KW-0472">Membrane</keyword>